<dbReference type="Pfam" id="PF20151">
    <property type="entry name" value="DUF6533"/>
    <property type="match status" value="1"/>
</dbReference>
<protein>
    <recommendedName>
        <fullName evidence="2">DUF6533 domain-containing protein</fullName>
    </recommendedName>
</protein>
<sequence length="342" mass="38366">MLYEGYTDQSRNAILTQTRSVSYSEVASITLLTWDTIVTFSEEVELIWEKNWTPAKGMYLVARYLPWVFQLALLPLNIGGSTGLRFSIIECKRWMTVQAVILQLIITSVDAILITRVYALYNRSRALLGVLSALFLAELFGLSYILAVVTPKLTFNDECFVTSSPSLFVVYWIVSLAFETILFVLTLVKFGCAVKQGWGRRPVMRDFVTDGTWAYTLIFVTMLVNAMLYKFNTTPLAGGCSPFSPLQVYQGSRVILNPRRRNISRVSITSSEPITIPLSPLTPLTPHIWVSPYSPTSPDLPSPFKDKDNFGNGIFECHVMADYRTEQALVHSYVSSDCGAAL</sequence>
<dbReference type="Proteomes" id="UP000008370">
    <property type="component" value="Unassembled WGS sequence"/>
</dbReference>
<dbReference type="EMBL" id="JH930475">
    <property type="protein sequence ID" value="EKM52421.1"/>
    <property type="molecule type" value="Genomic_DNA"/>
</dbReference>
<dbReference type="HOGENOM" id="CLU_035509_10_0_1"/>
<evidence type="ECO:0000259" key="2">
    <source>
        <dbReference type="Pfam" id="PF20151"/>
    </source>
</evidence>
<evidence type="ECO:0000313" key="4">
    <source>
        <dbReference type="Proteomes" id="UP000008370"/>
    </source>
</evidence>
<feature type="transmembrane region" description="Helical" evidence="1">
    <location>
        <begin position="64"/>
        <end position="88"/>
    </location>
</feature>
<dbReference type="InterPro" id="IPR045340">
    <property type="entry name" value="DUF6533"/>
</dbReference>
<dbReference type="KEGG" id="pco:PHACADRAFT_186572"/>
<accession>K5URC9</accession>
<keyword evidence="4" id="KW-1185">Reference proteome</keyword>
<feature type="transmembrane region" description="Helical" evidence="1">
    <location>
        <begin position="169"/>
        <end position="192"/>
    </location>
</feature>
<gene>
    <name evidence="3" type="ORF">PHACADRAFT_186572</name>
</gene>
<dbReference type="AlphaFoldDB" id="K5URC9"/>
<reference evidence="3 4" key="1">
    <citation type="journal article" date="2012" name="BMC Genomics">
        <title>Comparative genomics of the white-rot fungi, Phanerochaete carnosa and P. chrysosporium, to elucidate the genetic basis of the distinct wood types they colonize.</title>
        <authorList>
            <person name="Suzuki H."/>
            <person name="MacDonald J."/>
            <person name="Syed K."/>
            <person name="Salamov A."/>
            <person name="Hori C."/>
            <person name="Aerts A."/>
            <person name="Henrissat B."/>
            <person name="Wiebenga A."/>
            <person name="vanKuyk P.A."/>
            <person name="Barry K."/>
            <person name="Lindquist E."/>
            <person name="LaButti K."/>
            <person name="Lapidus A."/>
            <person name="Lucas S."/>
            <person name="Coutinho P."/>
            <person name="Gong Y."/>
            <person name="Samejima M."/>
            <person name="Mahadevan R."/>
            <person name="Abou-Zaid M."/>
            <person name="de Vries R.P."/>
            <person name="Igarashi K."/>
            <person name="Yadav J.S."/>
            <person name="Grigoriev I.V."/>
            <person name="Master E.R."/>
        </authorList>
    </citation>
    <scope>NUCLEOTIDE SEQUENCE [LARGE SCALE GENOMIC DNA]</scope>
    <source>
        <strain evidence="3 4">HHB-10118-sp</strain>
    </source>
</reference>
<name>K5URC9_PHACS</name>
<feature type="domain" description="DUF6533" evidence="2">
    <location>
        <begin position="23"/>
        <end position="66"/>
    </location>
</feature>
<feature type="transmembrane region" description="Helical" evidence="1">
    <location>
        <begin position="94"/>
        <end position="114"/>
    </location>
</feature>
<organism evidence="3 4">
    <name type="scientific">Phanerochaete carnosa (strain HHB-10118-sp)</name>
    <name type="common">White-rot fungus</name>
    <name type="synonym">Peniophora carnosa</name>
    <dbReference type="NCBI Taxonomy" id="650164"/>
    <lineage>
        <taxon>Eukaryota</taxon>
        <taxon>Fungi</taxon>
        <taxon>Dikarya</taxon>
        <taxon>Basidiomycota</taxon>
        <taxon>Agaricomycotina</taxon>
        <taxon>Agaricomycetes</taxon>
        <taxon>Polyporales</taxon>
        <taxon>Phanerochaetaceae</taxon>
        <taxon>Phanerochaete</taxon>
    </lineage>
</organism>
<evidence type="ECO:0000313" key="3">
    <source>
        <dbReference type="EMBL" id="EKM52421.1"/>
    </source>
</evidence>
<dbReference type="InParanoid" id="K5URC9"/>
<keyword evidence="1" id="KW-0812">Transmembrane</keyword>
<evidence type="ECO:0000256" key="1">
    <source>
        <dbReference type="SAM" id="Phobius"/>
    </source>
</evidence>
<dbReference type="RefSeq" id="XP_007398768.1">
    <property type="nucleotide sequence ID" value="XM_007398706.1"/>
</dbReference>
<keyword evidence="1" id="KW-1133">Transmembrane helix</keyword>
<keyword evidence="1" id="KW-0472">Membrane</keyword>
<dbReference type="OrthoDB" id="2637653at2759"/>
<dbReference type="GeneID" id="18910364"/>
<feature type="transmembrane region" description="Helical" evidence="1">
    <location>
        <begin position="126"/>
        <end position="149"/>
    </location>
</feature>
<proteinExistence type="predicted"/>
<feature type="transmembrane region" description="Helical" evidence="1">
    <location>
        <begin position="213"/>
        <end position="231"/>
    </location>
</feature>